<comment type="caution">
    <text evidence="2">The sequence shown here is derived from an EMBL/GenBank/DDBJ whole genome shotgun (WGS) entry which is preliminary data.</text>
</comment>
<keyword evidence="5" id="KW-1185">Reference proteome</keyword>
<dbReference type="RefSeq" id="WP_074444760.1">
    <property type="nucleotide sequence ID" value="NZ_FMBM01000002.1"/>
</dbReference>
<evidence type="ECO:0000313" key="2">
    <source>
        <dbReference type="EMBL" id="KPQ10225.1"/>
    </source>
</evidence>
<evidence type="ECO:0000313" key="3">
    <source>
        <dbReference type="EMBL" id="SCC80961.1"/>
    </source>
</evidence>
<name>A0A0P7ZZ19_9HYPH</name>
<sequence>MNIGAISNLLSPGGASSPVPADKSFSLDLGKAAAAAPEDARIASLPERRDRSDREARCADAFNRLMRDVNELFDLLARDDPSLEAKLDDLDLRINALINFCGDALPHSAMSDLRGLRELIDAMRGALGFDADQSQSGIAPQVNWNLLERLAHALWEGLQRLAPLLGGGPANQPAF</sequence>
<dbReference type="STRING" id="1653334.GA0071312_1891"/>
<evidence type="ECO:0000313" key="4">
    <source>
        <dbReference type="Proteomes" id="UP000050497"/>
    </source>
</evidence>
<dbReference type="EMBL" id="FMBM01000002">
    <property type="protein sequence ID" value="SCC80961.1"/>
    <property type="molecule type" value="Genomic_DNA"/>
</dbReference>
<organism evidence="2 4">
    <name type="scientific">Saliniramus fredricksonii</name>
    <dbReference type="NCBI Taxonomy" id="1653334"/>
    <lineage>
        <taxon>Bacteria</taxon>
        <taxon>Pseudomonadati</taxon>
        <taxon>Pseudomonadota</taxon>
        <taxon>Alphaproteobacteria</taxon>
        <taxon>Hyphomicrobiales</taxon>
        <taxon>Salinarimonadaceae</taxon>
        <taxon>Saliniramus</taxon>
    </lineage>
</organism>
<feature type="region of interest" description="Disordered" evidence="1">
    <location>
        <begin position="1"/>
        <end position="21"/>
    </location>
</feature>
<dbReference type="Proteomes" id="UP000050497">
    <property type="component" value="Unassembled WGS sequence"/>
</dbReference>
<reference evidence="3 5" key="2">
    <citation type="submission" date="2016-08" db="EMBL/GenBank/DDBJ databases">
        <authorList>
            <person name="Varghese N."/>
            <person name="Submissions Spin"/>
        </authorList>
    </citation>
    <scope>NUCLEOTIDE SEQUENCE [LARGE SCALE GENOMIC DNA]</scope>
    <source>
        <strain evidence="3 5">HL-109</strain>
    </source>
</reference>
<dbReference type="AlphaFoldDB" id="A0A0P7ZZ19"/>
<proteinExistence type="predicted"/>
<dbReference type="Proteomes" id="UP000182800">
    <property type="component" value="Unassembled WGS sequence"/>
</dbReference>
<protein>
    <submittedName>
        <fullName evidence="2">Uncharacterized protein</fullName>
    </submittedName>
</protein>
<accession>A0A0P7ZZ19</accession>
<dbReference type="EMBL" id="LJSX01000017">
    <property type="protein sequence ID" value="KPQ10225.1"/>
    <property type="molecule type" value="Genomic_DNA"/>
</dbReference>
<evidence type="ECO:0000313" key="5">
    <source>
        <dbReference type="Proteomes" id="UP000182800"/>
    </source>
</evidence>
<evidence type="ECO:0000256" key="1">
    <source>
        <dbReference type="SAM" id="MobiDB-lite"/>
    </source>
</evidence>
<reference evidence="2 4" key="1">
    <citation type="submission" date="2015-09" db="EMBL/GenBank/DDBJ databases">
        <title>Identification and resolution of microdiversity through metagenomic sequencing of parallel consortia.</title>
        <authorList>
            <person name="Nelson W.C."/>
            <person name="Romine M.F."/>
            <person name="Lindemann S.R."/>
        </authorList>
    </citation>
    <scope>NUCLEOTIDE SEQUENCE [LARGE SCALE GENOMIC DNA]</scope>
    <source>
        <strain evidence="2">HL-109</strain>
    </source>
</reference>
<gene>
    <name evidence="3" type="ORF">GA0071312_1891</name>
    <name evidence="2" type="ORF">HLUCCO17_11545</name>
</gene>